<reference evidence="2" key="1">
    <citation type="submission" date="2020-05" db="EMBL/GenBank/DDBJ databases">
        <authorList>
            <person name="Chiriac C."/>
            <person name="Salcher M."/>
            <person name="Ghai R."/>
            <person name="Kavagutti S V."/>
        </authorList>
    </citation>
    <scope>NUCLEOTIDE SEQUENCE</scope>
</reference>
<keyword evidence="1" id="KW-0812">Transmembrane</keyword>
<gene>
    <name evidence="2" type="ORF">UFOPK1852_00597</name>
</gene>
<sequence>MKDVEIGTAGSITMIVLCTAMVFLMRSFYKRYSRMVKRSEDEKN</sequence>
<keyword evidence="1" id="KW-0472">Membrane</keyword>
<evidence type="ECO:0000313" key="2">
    <source>
        <dbReference type="EMBL" id="CAB4609583.1"/>
    </source>
</evidence>
<protein>
    <submittedName>
        <fullName evidence="2">Unannotated protein</fullName>
    </submittedName>
</protein>
<keyword evidence="1" id="KW-1133">Transmembrane helix</keyword>
<accession>A0A6J6HAQ8</accession>
<dbReference type="AlphaFoldDB" id="A0A6J6HAQ8"/>
<proteinExistence type="predicted"/>
<organism evidence="2">
    <name type="scientific">freshwater metagenome</name>
    <dbReference type="NCBI Taxonomy" id="449393"/>
    <lineage>
        <taxon>unclassified sequences</taxon>
        <taxon>metagenomes</taxon>
        <taxon>ecological metagenomes</taxon>
    </lineage>
</organism>
<evidence type="ECO:0000256" key="1">
    <source>
        <dbReference type="SAM" id="Phobius"/>
    </source>
</evidence>
<name>A0A6J6HAQ8_9ZZZZ</name>
<feature type="transmembrane region" description="Helical" evidence="1">
    <location>
        <begin position="6"/>
        <end position="29"/>
    </location>
</feature>
<dbReference type="EMBL" id="CAEZUS010000075">
    <property type="protein sequence ID" value="CAB4609583.1"/>
    <property type="molecule type" value="Genomic_DNA"/>
</dbReference>